<evidence type="ECO:0000259" key="6">
    <source>
        <dbReference type="PROSITE" id="PS50865"/>
    </source>
</evidence>
<sequence length="653" mass="71094">MADRSSFLKAAADVKEAFEKGLPSQDPDPETVSKIQKALTEKRLEDALSLLKTKFEDNTKTTTPISLPLCNVFRKFLVQWYESVPSSHKKNGLIVDSNSCFSSPSLPLKWSPSLGPEMHAVVFTVAHPFVFLHALMALWSDPSRSDPPDTDTKKALAKAGAGRVLTAGLHDAKMLNFGTVKSSRSPFHAAIEHKATNVMLDVLGSLAPYLAEDAEFVQEVPALLDCLQRIESVWGIRLQNCLVKNQQDQGVQVLGLLKAISCVYCNLSTDRELRRAVLRHAYTMAQLKRILSVDPMSFRAAGRFWAMPFTSERQVHAAGCLSNLAVVHGNSRGSASGKQAHLRLLDLGAIETALEVAGRLTCLPAVRETCCQIISWCVLHPTVANAVVARDDWMALLSVISVHTGMDDEAQDVFHIRAASLAIMRAIQCADPPPTLYETPKPPPAEDGENGSAPSPPPPRLSPFPVPVSVPFKRRFVEKVLGEASRLRVLPGKVGWMLKQMGCLPIKREEEEKETGDPAATPPEGASGEGEGTENSGHPSRPHPNGCLEEVRPRCGHCGKEERPQSVMTEETAEGVRGFVEKLMACNSCMKELYCSRVCQRADWKVHKPVCKSLRLSNGEENQPEGANVPCDAAAAAGDAASAVFENAVEMHN</sequence>
<evidence type="ECO:0000256" key="4">
    <source>
        <dbReference type="PROSITE-ProRule" id="PRU00134"/>
    </source>
</evidence>
<keyword evidence="1" id="KW-0479">Metal-binding</keyword>
<feature type="region of interest" description="Disordered" evidence="5">
    <location>
        <begin position="432"/>
        <end position="465"/>
    </location>
</feature>
<dbReference type="SUPFAM" id="SSF144232">
    <property type="entry name" value="HIT/MYND zinc finger-like"/>
    <property type="match status" value="1"/>
</dbReference>
<organism evidence="7">
    <name type="scientific">Chromera velia CCMP2878</name>
    <dbReference type="NCBI Taxonomy" id="1169474"/>
    <lineage>
        <taxon>Eukaryota</taxon>
        <taxon>Sar</taxon>
        <taxon>Alveolata</taxon>
        <taxon>Colpodellida</taxon>
        <taxon>Chromeraceae</taxon>
        <taxon>Chromera</taxon>
    </lineage>
</organism>
<feature type="compositionally biased region" description="Pro residues" evidence="5">
    <location>
        <begin position="432"/>
        <end position="445"/>
    </location>
</feature>
<gene>
    <name evidence="7" type="ORF">Cvel_10671</name>
</gene>
<dbReference type="PROSITE" id="PS50865">
    <property type="entry name" value="ZF_MYND_2"/>
    <property type="match status" value="1"/>
</dbReference>
<evidence type="ECO:0000256" key="1">
    <source>
        <dbReference type="ARBA" id="ARBA00022723"/>
    </source>
</evidence>
<evidence type="ECO:0000256" key="2">
    <source>
        <dbReference type="ARBA" id="ARBA00022771"/>
    </source>
</evidence>
<feature type="region of interest" description="Disordered" evidence="5">
    <location>
        <begin position="508"/>
        <end position="546"/>
    </location>
</feature>
<dbReference type="PhylomeDB" id="A0A0G4I3S1"/>
<reference evidence="7" key="1">
    <citation type="submission" date="2014-11" db="EMBL/GenBank/DDBJ databases">
        <authorList>
            <person name="Otto D Thomas"/>
            <person name="Naeem Raeece"/>
        </authorList>
    </citation>
    <scope>NUCLEOTIDE SEQUENCE</scope>
</reference>
<feature type="compositionally biased region" description="Pro residues" evidence="5">
    <location>
        <begin position="454"/>
        <end position="465"/>
    </location>
</feature>
<evidence type="ECO:0000256" key="5">
    <source>
        <dbReference type="SAM" id="MobiDB-lite"/>
    </source>
</evidence>
<keyword evidence="2 4" id="KW-0863">Zinc-finger</keyword>
<dbReference type="Pfam" id="PF01753">
    <property type="entry name" value="zf-MYND"/>
    <property type="match status" value="1"/>
</dbReference>
<feature type="domain" description="MYND-type" evidence="6">
    <location>
        <begin position="555"/>
        <end position="611"/>
    </location>
</feature>
<dbReference type="InterPro" id="IPR002893">
    <property type="entry name" value="Znf_MYND"/>
</dbReference>
<protein>
    <recommendedName>
        <fullName evidence="6">MYND-type domain-containing protein</fullName>
    </recommendedName>
</protein>
<dbReference type="EMBL" id="CDMZ01004970">
    <property type="protein sequence ID" value="CEM51511.1"/>
    <property type="molecule type" value="Genomic_DNA"/>
</dbReference>
<evidence type="ECO:0000313" key="7">
    <source>
        <dbReference type="EMBL" id="CEM51511.1"/>
    </source>
</evidence>
<dbReference type="VEuPathDB" id="CryptoDB:Cvel_10671"/>
<evidence type="ECO:0000256" key="3">
    <source>
        <dbReference type="ARBA" id="ARBA00022833"/>
    </source>
</evidence>
<dbReference type="GO" id="GO:0008270">
    <property type="term" value="F:zinc ion binding"/>
    <property type="evidence" value="ECO:0007669"/>
    <property type="project" value="UniProtKB-KW"/>
</dbReference>
<dbReference type="Gene3D" id="6.10.140.2220">
    <property type="match status" value="1"/>
</dbReference>
<dbReference type="AlphaFoldDB" id="A0A0G4I3S1"/>
<keyword evidence="3" id="KW-0862">Zinc</keyword>
<name>A0A0G4I3S1_9ALVE</name>
<proteinExistence type="predicted"/>
<accession>A0A0G4I3S1</accession>